<keyword evidence="7 10" id="KW-0658">Purine biosynthesis</keyword>
<dbReference type="InterPro" id="IPR020560">
    <property type="entry name" value="PRibGlycinamide_synth_C-dom"/>
</dbReference>
<feature type="binding site" evidence="11">
    <location>
        <position position="113"/>
    </location>
    <ligand>
        <name>(6R)-10-formyltetrahydrofolate</name>
        <dbReference type="ChEBI" id="CHEBI:195366"/>
    </ligand>
</feature>
<comment type="pathway">
    <text evidence="3 10">Purine metabolism; IMP biosynthesis via de novo pathway; N(1)-(5-phospho-D-ribosyl)glycinamide from 5-phospho-alpha-D-ribose 1-diphosphate: step 2/2.</text>
</comment>
<dbReference type="InterPro" id="IPR000115">
    <property type="entry name" value="PRibGlycinamide_synth"/>
</dbReference>
<protein>
    <recommendedName>
        <fullName evidence="10 11">Multifunctional fusion protein</fullName>
    </recommendedName>
    <domain>
        <recommendedName>
            <fullName evidence="10">Phosphoribosylamine--glycine ligase</fullName>
            <ecNumber evidence="10">6.3.4.13</ecNumber>
        </recommendedName>
        <alternativeName>
            <fullName evidence="10">GARS</fullName>
        </alternativeName>
        <alternativeName>
            <fullName evidence="10">Glycinamide ribonucleotide synthetase</fullName>
        </alternativeName>
        <alternativeName>
            <fullName evidence="10">Phosphoribosylglycinamide synthetase</fullName>
        </alternativeName>
    </domain>
    <domain>
        <recommendedName>
            <fullName evidence="11">Phosphoribosylglycinamide formyltransferase</fullName>
            <ecNumber evidence="11">2.1.2.2</ecNumber>
        </recommendedName>
        <alternativeName>
            <fullName evidence="11">5'-phosphoribosylglycinamide transformylase</fullName>
        </alternativeName>
        <alternativeName>
            <fullName evidence="11">GAR transformylase</fullName>
            <shortName evidence="11">GART</shortName>
        </alternativeName>
    </domain>
</protein>
<reference evidence="14 15" key="1">
    <citation type="journal article" date="2019" name="Extremophiles">
        <title>Biogeography of thermophiles and predominance of Thermus scotoductus in domestic water heaters.</title>
        <authorList>
            <person name="Wilpiszeski R.L."/>
            <person name="Zhang Z."/>
            <person name="House C.H."/>
        </authorList>
    </citation>
    <scope>NUCLEOTIDE SEQUENCE [LARGE SCALE GENOMIC DNA]</scope>
    <source>
        <strain evidence="14 15">14_S14</strain>
    </source>
</reference>
<dbReference type="HAMAP" id="MF_00138">
    <property type="entry name" value="GARS"/>
    <property type="match status" value="1"/>
</dbReference>
<comment type="similarity">
    <text evidence="9 10">Belongs to the GARS family.</text>
</comment>
<dbReference type="Gene3D" id="3.40.50.20">
    <property type="match status" value="1"/>
</dbReference>
<name>A0A430UYV7_THESC</name>
<keyword evidence="6 12" id="KW-0547">Nucleotide-binding</keyword>
<evidence type="ECO:0000256" key="12">
    <source>
        <dbReference type="PROSITE-ProRule" id="PRU00409"/>
    </source>
</evidence>
<dbReference type="InterPro" id="IPR002376">
    <property type="entry name" value="Formyl_transf_N"/>
</dbReference>
<evidence type="ECO:0000256" key="10">
    <source>
        <dbReference type="HAMAP-Rule" id="MF_00138"/>
    </source>
</evidence>
<comment type="cofactor">
    <cofactor evidence="2">
        <name>Mg(2+)</name>
        <dbReference type="ChEBI" id="CHEBI:18420"/>
    </cofactor>
</comment>
<dbReference type="InterPro" id="IPR016185">
    <property type="entry name" value="PreATP-grasp_dom_sf"/>
</dbReference>
<dbReference type="Pfam" id="PF01071">
    <property type="entry name" value="GARS_A"/>
    <property type="match status" value="1"/>
</dbReference>
<feature type="site" description="Raises pKa of active site His" evidence="11">
    <location>
        <position position="151"/>
    </location>
</feature>
<dbReference type="HAMAP" id="MF_01930">
    <property type="entry name" value="PurN"/>
    <property type="match status" value="1"/>
</dbReference>
<feature type="domain" description="ATP-grasp" evidence="13">
    <location>
        <begin position="297"/>
        <end position="498"/>
    </location>
</feature>
<dbReference type="Pfam" id="PF02844">
    <property type="entry name" value="GARS_N"/>
    <property type="match status" value="1"/>
</dbReference>
<evidence type="ECO:0000256" key="4">
    <source>
        <dbReference type="ARBA" id="ARBA00022598"/>
    </source>
</evidence>
<feature type="active site" description="Proton donor" evidence="11">
    <location>
        <position position="115"/>
    </location>
</feature>
<evidence type="ECO:0000256" key="3">
    <source>
        <dbReference type="ARBA" id="ARBA00005174"/>
    </source>
</evidence>
<dbReference type="GO" id="GO:0004637">
    <property type="term" value="F:phosphoribosylamine-glycine ligase activity"/>
    <property type="evidence" value="ECO:0007669"/>
    <property type="project" value="UniProtKB-UniRule"/>
</dbReference>
<dbReference type="Gene3D" id="3.40.50.170">
    <property type="entry name" value="Formyl transferase, N-terminal domain"/>
    <property type="match status" value="1"/>
</dbReference>
<evidence type="ECO:0000256" key="7">
    <source>
        <dbReference type="ARBA" id="ARBA00022755"/>
    </source>
</evidence>
<dbReference type="SUPFAM" id="SSF53328">
    <property type="entry name" value="Formyltransferase"/>
    <property type="match status" value="1"/>
</dbReference>
<dbReference type="EC" id="2.1.2.2" evidence="11"/>
<dbReference type="GO" id="GO:0009113">
    <property type="term" value="P:purine nucleobase biosynthetic process"/>
    <property type="evidence" value="ECO:0007669"/>
    <property type="project" value="InterPro"/>
</dbReference>
<keyword evidence="8 12" id="KW-0067">ATP-binding</keyword>
<dbReference type="InterPro" id="IPR013815">
    <property type="entry name" value="ATP_grasp_subdomain_1"/>
</dbReference>
<feature type="binding site" evidence="11">
    <location>
        <begin position="21"/>
        <end position="23"/>
    </location>
    <ligand>
        <name>N(1)-(5-phospho-beta-D-ribosyl)glycinamide</name>
        <dbReference type="ChEBI" id="CHEBI:143788"/>
    </ligand>
</feature>
<dbReference type="EMBL" id="PEMJ01000199">
    <property type="protein sequence ID" value="RTI14716.1"/>
    <property type="molecule type" value="Genomic_DNA"/>
</dbReference>
<evidence type="ECO:0000313" key="14">
    <source>
        <dbReference type="EMBL" id="RTI14716.1"/>
    </source>
</evidence>
<feature type="binding site" evidence="11">
    <location>
        <begin position="96"/>
        <end position="99"/>
    </location>
    <ligand>
        <name>(6R)-10-formyltetrahydrofolate</name>
        <dbReference type="ChEBI" id="CHEBI:195366"/>
    </ligand>
</feature>
<evidence type="ECO:0000313" key="15">
    <source>
        <dbReference type="Proteomes" id="UP000287155"/>
    </source>
</evidence>
<dbReference type="SMART" id="SM01210">
    <property type="entry name" value="GARS_C"/>
    <property type="match status" value="1"/>
</dbReference>
<accession>A0A430UYV7</accession>
<comment type="cofactor">
    <cofactor evidence="1">
        <name>Mn(2+)</name>
        <dbReference type="ChEBI" id="CHEBI:29035"/>
    </cofactor>
</comment>
<dbReference type="Gene3D" id="3.30.1490.20">
    <property type="entry name" value="ATP-grasp fold, A domain"/>
    <property type="match status" value="1"/>
</dbReference>
<dbReference type="Gene3D" id="3.90.600.10">
    <property type="entry name" value="Phosphoribosylglycinamide synthetase, C-terminal domain"/>
    <property type="match status" value="1"/>
</dbReference>
<proteinExistence type="inferred from homology"/>
<evidence type="ECO:0000259" key="13">
    <source>
        <dbReference type="PROSITE" id="PS50975"/>
    </source>
</evidence>
<dbReference type="InterPro" id="IPR037123">
    <property type="entry name" value="PRibGlycinamide_synth_C_sf"/>
</dbReference>
<dbReference type="SUPFAM" id="SSF51246">
    <property type="entry name" value="Rudiment single hybrid motif"/>
    <property type="match status" value="1"/>
</dbReference>
<dbReference type="SUPFAM" id="SSF56059">
    <property type="entry name" value="Glutathione synthetase ATP-binding domain-like"/>
    <property type="match status" value="1"/>
</dbReference>
<dbReference type="Proteomes" id="UP000287155">
    <property type="component" value="Unassembled WGS sequence"/>
</dbReference>
<keyword evidence="5 11" id="KW-0808">Transferase</keyword>
<dbReference type="PANTHER" id="PTHR43472:SF1">
    <property type="entry name" value="PHOSPHORIBOSYLAMINE--GLYCINE LIGASE, CHLOROPLASTIC"/>
    <property type="match status" value="1"/>
</dbReference>
<gene>
    <name evidence="11" type="primary">purN</name>
    <name evidence="10" type="synonym">purD</name>
    <name evidence="14" type="ORF">CSW27_07030</name>
</gene>
<comment type="pathway">
    <text evidence="11">Purine metabolism; IMP biosynthesis via de novo pathway; N(2)-formyl-N(1)-(5-phospho-D-ribosyl)glycinamide from N(1)-(5-phospho-D-ribosyl)glycinamide (10-formyl THF route): step 1/1.</text>
</comment>
<evidence type="ECO:0000256" key="6">
    <source>
        <dbReference type="ARBA" id="ARBA00022741"/>
    </source>
</evidence>
<dbReference type="PROSITE" id="PS00184">
    <property type="entry name" value="GARS"/>
    <property type="match status" value="1"/>
</dbReference>
<dbReference type="CDD" id="cd08645">
    <property type="entry name" value="FMT_core_GART"/>
    <property type="match status" value="1"/>
</dbReference>
<dbReference type="PROSITE" id="PS50975">
    <property type="entry name" value="ATP_GRASP"/>
    <property type="match status" value="1"/>
</dbReference>
<feature type="binding site" evidence="11">
    <location>
        <position position="71"/>
    </location>
    <ligand>
        <name>(6R)-10-formyltetrahydrofolate</name>
        <dbReference type="ChEBI" id="CHEBI:195366"/>
    </ligand>
</feature>
<comment type="similarity">
    <text evidence="11">Belongs to the GART family.</text>
</comment>
<dbReference type="InterPro" id="IPR011054">
    <property type="entry name" value="Rudment_hybrid_motif"/>
</dbReference>
<organism evidence="14 15">
    <name type="scientific">Thermus scotoductus</name>
    <dbReference type="NCBI Taxonomy" id="37636"/>
    <lineage>
        <taxon>Bacteria</taxon>
        <taxon>Thermotogati</taxon>
        <taxon>Deinococcota</taxon>
        <taxon>Deinococci</taxon>
        <taxon>Thermales</taxon>
        <taxon>Thermaceae</taxon>
        <taxon>Thermus</taxon>
    </lineage>
</organism>
<comment type="catalytic activity">
    <reaction evidence="11">
        <text>N(1)-(5-phospho-beta-D-ribosyl)glycinamide + (6R)-10-formyltetrahydrofolate = N(2)-formyl-N(1)-(5-phospho-beta-D-ribosyl)glycinamide + (6S)-5,6,7,8-tetrahydrofolate + H(+)</text>
        <dbReference type="Rhea" id="RHEA:15053"/>
        <dbReference type="ChEBI" id="CHEBI:15378"/>
        <dbReference type="ChEBI" id="CHEBI:57453"/>
        <dbReference type="ChEBI" id="CHEBI:143788"/>
        <dbReference type="ChEBI" id="CHEBI:147286"/>
        <dbReference type="ChEBI" id="CHEBI:195366"/>
        <dbReference type="EC" id="2.1.2.2"/>
    </reaction>
</comment>
<evidence type="ECO:0000256" key="11">
    <source>
        <dbReference type="HAMAP-Rule" id="MF_01930"/>
    </source>
</evidence>
<sequence>MLSPFPLGRPARMAVMASGRGTNLEALLEAFSPQNPWGEVVLVLSDNPEAYALKRASRRGVEAVAIPWRGRKAFEREALDLLRARGVDLVLLAGFMRLLSPGFVEPWYGRLLNIHPSLLPDYPGLHVHRRVLEAGERETGSTVHFVDQGMDTGPIVLQGRVPVLPGDTPETLERRVLFLEHRLYPRAVRLVLSGMAFPPGEGLKALLWKAAQSPLVDRLYAAPGNAGMAPLAELVPWNGDVEALADWALGEGIDLTLVGPEAPLVEGIADAFQKRGLLIFGPTQKAAMIEGSKAFAKGLMERYGIPTARYRVFQDPILALEYLEEVGVPIVIKDSGLAAGKGVTVAFDLHTAKQAVSNLLSGPEGGEVVMEEYLEGEEATVLALTDGETILPLLPSQDHKRLLDGDQGPMTGGMGAVAPYPMDAAIFRRVEEEILKPLIQGLRAEGVVYRGVVYAGLMLTREGPKVLEFNARFGDPEAQALLPLLQSDLVELALRVAEGRLKGAELSWREGASACVVLAAPGYPENPRKGIPLHVPEPPEGVLVFHAGTRLEGGVLWSQGGRVLNVVGLGQDLKEALERAYAFIPRVGFPGAQYRKDIGLRALKRG</sequence>
<dbReference type="EC" id="6.3.4.13" evidence="10"/>
<evidence type="ECO:0000256" key="8">
    <source>
        <dbReference type="ARBA" id="ARBA00022840"/>
    </source>
</evidence>
<evidence type="ECO:0000256" key="5">
    <source>
        <dbReference type="ARBA" id="ARBA00022679"/>
    </source>
</evidence>
<dbReference type="UniPathway" id="UPA00074">
    <property type="reaction ID" value="UER00125"/>
</dbReference>
<dbReference type="InterPro" id="IPR020562">
    <property type="entry name" value="PRibGlycinamide_synth_N"/>
</dbReference>
<dbReference type="InterPro" id="IPR020561">
    <property type="entry name" value="PRibGlycinamid_synth_ATP-grasp"/>
</dbReference>
<evidence type="ECO:0000256" key="2">
    <source>
        <dbReference type="ARBA" id="ARBA00001946"/>
    </source>
</evidence>
<dbReference type="Gene3D" id="3.30.470.20">
    <property type="entry name" value="ATP-grasp fold, B domain"/>
    <property type="match status" value="1"/>
</dbReference>
<dbReference type="Pfam" id="PF00551">
    <property type="entry name" value="Formyl_trans_N"/>
    <property type="match status" value="1"/>
</dbReference>
<comment type="caution">
    <text evidence="14">The sequence shown here is derived from an EMBL/GenBank/DDBJ whole genome shotgun (WGS) entry which is preliminary data.</text>
</comment>
<dbReference type="NCBIfam" id="TIGR00639">
    <property type="entry name" value="PurN"/>
    <property type="match status" value="1"/>
</dbReference>
<evidence type="ECO:0000256" key="1">
    <source>
        <dbReference type="ARBA" id="ARBA00001936"/>
    </source>
</evidence>
<dbReference type="InterPro" id="IPR036477">
    <property type="entry name" value="Formyl_transf_N_sf"/>
</dbReference>
<dbReference type="NCBIfam" id="TIGR00877">
    <property type="entry name" value="purD"/>
    <property type="match status" value="1"/>
</dbReference>
<dbReference type="GO" id="GO:0004644">
    <property type="term" value="F:phosphoribosylglycinamide formyltransferase activity"/>
    <property type="evidence" value="ECO:0007669"/>
    <property type="project" value="UniProtKB-UniRule"/>
</dbReference>
<dbReference type="SUPFAM" id="SSF52440">
    <property type="entry name" value="PreATP-grasp domain"/>
    <property type="match status" value="1"/>
</dbReference>
<dbReference type="InterPro" id="IPR004607">
    <property type="entry name" value="GART"/>
</dbReference>
<dbReference type="GO" id="GO:0046872">
    <property type="term" value="F:metal ion binding"/>
    <property type="evidence" value="ECO:0007669"/>
    <property type="project" value="InterPro"/>
</dbReference>
<comment type="function">
    <text evidence="11">Catalyzes the transfer of a formyl group from 10-formyltetrahydrofolate to 5-phospho-ribosyl-glycinamide (GAR), producing 5-phospho-ribosyl-N-formylglycinamide (FGAR) and tetrahydrofolate.</text>
</comment>
<dbReference type="SMART" id="SM01209">
    <property type="entry name" value="GARS_A"/>
    <property type="match status" value="1"/>
</dbReference>
<dbReference type="AlphaFoldDB" id="A0A430UYV7"/>
<evidence type="ECO:0000256" key="9">
    <source>
        <dbReference type="ARBA" id="ARBA00038345"/>
    </source>
</evidence>
<keyword evidence="4 10" id="KW-0436">Ligase</keyword>
<comment type="catalytic activity">
    <reaction evidence="10">
        <text>5-phospho-beta-D-ribosylamine + glycine + ATP = N(1)-(5-phospho-beta-D-ribosyl)glycinamide + ADP + phosphate + H(+)</text>
        <dbReference type="Rhea" id="RHEA:17453"/>
        <dbReference type="ChEBI" id="CHEBI:15378"/>
        <dbReference type="ChEBI" id="CHEBI:30616"/>
        <dbReference type="ChEBI" id="CHEBI:43474"/>
        <dbReference type="ChEBI" id="CHEBI:57305"/>
        <dbReference type="ChEBI" id="CHEBI:58681"/>
        <dbReference type="ChEBI" id="CHEBI:143788"/>
        <dbReference type="ChEBI" id="CHEBI:456216"/>
        <dbReference type="EC" id="6.3.4.13"/>
    </reaction>
</comment>
<dbReference type="GO" id="GO:0006189">
    <property type="term" value="P:'de novo' IMP biosynthetic process"/>
    <property type="evidence" value="ECO:0007669"/>
    <property type="project" value="UniProtKB-UniRule"/>
</dbReference>
<dbReference type="PANTHER" id="PTHR43472">
    <property type="entry name" value="PHOSPHORIBOSYLAMINE--GLYCINE LIGASE"/>
    <property type="match status" value="1"/>
</dbReference>
<dbReference type="InterPro" id="IPR011761">
    <property type="entry name" value="ATP-grasp"/>
</dbReference>
<dbReference type="Pfam" id="PF02843">
    <property type="entry name" value="GARS_C"/>
    <property type="match status" value="1"/>
</dbReference>
<dbReference type="GO" id="GO:0005524">
    <property type="term" value="F:ATP binding"/>
    <property type="evidence" value="ECO:0007669"/>
    <property type="project" value="UniProtKB-UniRule"/>
</dbReference>
<dbReference type="InterPro" id="IPR020559">
    <property type="entry name" value="PRibGlycinamide_synth_CS"/>
</dbReference>